<sequence>MKNIRKIQVKFHDDRGHLMSSTSLSIHRPQPNRAVIKKNVVTGDSAEESTKFFHVTTYQATNLPRNENRTYSQAEEASRLFSSSQITLAFPLSQSLTPIVGPQDLFVFLPVRAVGFNFLIQADFVTDASRQDVVKDSLRNISLIDNIAHAFVTAILQFCDHSKLRYQWMRYLPDKNGANWQGLWASLVNSIADILSRTPVLYGRKRPDLRKISDLFRLVSAQLDENGEPLLDDGDHEQLLSQDYSSGDLELLKNYGLCYASMELSIFWLRKDLQRGVQCRMRQPGMSEDWHTRAAKLFSLPFENEWANSMAELRGLDLLPLESGTWVSAASGDVYFAQVNGRDIPLDLGLRLISKSVTNATRKTFFRHLGAQTASESFVRQTILQKYSSGFRGSFKNSLDHLRFLYLTEASKDDDDSQLDYSSLMVMDSKGQFCQSSNEHIYVVDRSPYGAWELFRTTDPGTNPGDGAPGFPGVKFVSDKYFEDIPSKASENQVPWKEWFHRKLHVERTVSFDHVPKGSLHPSAISSPVCVIPKFYVEEIAKENHDKIRTLFTEERCIYIPVPEEKSYELARPSECVWSACQNLRTKYSLEHLYSSFSWEEIPAISHTAHFFKITLGINDCTWEDYIEELKGLKASGCSDSDVITGIYQALDNLSQSIVTVDMFVDTFEHDALIYAPSENGPAWHKTSQCVWSSAARVRGRVSLNDDYGDLENLFVNRLGVKRVNLEMAIDELKEVGSKASASAGELRESIWTVNSLLAETTEPPESKTILKLRIFPVRYPSGSINLASINTSFFVADREHLEKSFGAKVRLLDFTLNDVVQLEPFMKWTGLGKLSLSNCVKEMTSQKGPAYVVSNPDRQVRKRAYAILRLASHFRSPYVTSTRDLSTFYDKLRNIQTYETQSIVSEFHLSQDGISYSAERESPSVHIDESQGGIKIYIPQQEDDQQYTFTKILPERIFKWIMTDPITQIRGNISKKGLSATKDIFSTSLSRIELAMNENGIAIINIDNLDEVVPGDATVPTTPTRDREEMGSEERNIEEGDRSSTALMGLEDSDLDLDATPTTSLTLSPVSRTSPQILQSRQLSAASLPFRGLDSQRDRPHDLYIALLGKVIAAARSMTIDQSILGTNSLRPGAPGLGYEPEYFCQAASKIERDCMIGAAGELFVFEILSNLPHPLPNFSQDNWQSTIRKLVTMHPEYANMAPWTGRETSDITYADSEGVLTNHFIETGVLPRGVWAGKRPNYSIEVKATTSVCNTPFYMSKAQYRRMQEAAASPENQSTLYVIFRVYHLGRDNMALRIYMDPEKLRLDEELDFTAETWSIVPRDDT</sequence>
<comment type="caution">
    <text evidence="2">The sequence shown here is derived from an EMBL/GenBank/DDBJ whole genome shotgun (WGS) entry which is preliminary data.</text>
</comment>
<protein>
    <recommendedName>
        <fullName evidence="4">Protein NO VEIN C-terminal domain-containing protein</fullName>
    </recommendedName>
</protein>
<feature type="region of interest" description="Disordered" evidence="1">
    <location>
        <begin position="1016"/>
        <end position="1045"/>
    </location>
</feature>
<reference evidence="2" key="1">
    <citation type="submission" date="2022-10" db="EMBL/GenBank/DDBJ databases">
        <title>Tapping the CABI collections for fungal endophytes: first genome assemblies for Collariella, Neodidymelliopsis, Ascochyta clinopodiicola, Didymella pomorum, Didymosphaeria variabile, Neocosmospora piperis and Neocucurbitaria cava.</title>
        <authorList>
            <person name="Hill R."/>
        </authorList>
    </citation>
    <scope>NUCLEOTIDE SEQUENCE</scope>
    <source>
        <strain evidence="2">IMI 355082</strain>
    </source>
</reference>
<evidence type="ECO:0000313" key="3">
    <source>
        <dbReference type="Proteomes" id="UP001140453"/>
    </source>
</evidence>
<accession>A0A9W8YHU1</accession>
<dbReference type="Proteomes" id="UP001140453">
    <property type="component" value="Unassembled WGS sequence"/>
</dbReference>
<dbReference type="EMBL" id="JAPEVB010000007">
    <property type="protein sequence ID" value="KAJ4385382.1"/>
    <property type="molecule type" value="Genomic_DNA"/>
</dbReference>
<organism evidence="2 3">
    <name type="scientific">Gnomoniopsis smithogilvyi</name>
    <dbReference type="NCBI Taxonomy" id="1191159"/>
    <lineage>
        <taxon>Eukaryota</taxon>
        <taxon>Fungi</taxon>
        <taxon>Dikarya</taxon>
        <taxon>Ascomycota</taxon>
        <taxon>Pezizomycotina</taxon>
        <taxon>Sordariomycetes</taxon>
        <taxon>Sordariomycetidae</taxon>
        <taxon>Diaporthales</taxon>
        <taxon>Gnomoniaceae</taxon>
        <taxon>Gnomoniopsis</taxon>
    </lineage>
</organism>
<gene>
    <name evidence="2" type="ORF">N0V93_009809</name>
</gene>
<feature type="compositionally biased region" description="Basic and acidic residues" evidence="1">
    <location>
        <begin position="1025"/>
        <end position="1043"/>
    </location>
</feature>
<dbReference type="OrthoDB" id="1262810at2759"/>
<evidence type="ECO:0000313" key="2">
    <source>
        <dbReference type="EMBL" id="KAJ4385382.1"/>
    </source>
</evidence>
<name>A0A9W8YHU1_9PEZI</name>
<proteinExistence type="predicted"/>
<dbReference type="InterPro" id="IPR052957">
    <property type="entry name" value="Auxin_embryo_med"/>
</dbReference>
<keyword evidence="3" id="KW-1185">Reference proteome</keyword>
<dbReference type="PANTHER" id="PTHR32387:SF0">
    <property type="entry name" value="PROTEIN NO VEIN"/>
    <property type="match status" value="1"/>
</dbReference>
<evidence type="ECO:0008006" key="4">
    <source>
        <dbReference type="Google" id="ProtNLM"/>
    </source>
</evidence>
<evidence type="ECO:0000256" key="1">
    <source>
        <dbReference type="SAM" id="MobiDB-lite"/>
    </source>
</evidence>
<dbReference type="PANTHER" id="PTHR32387">
    <property type="entry name" value="WU:FJ29H11"/>
    <property type="match status" value="1"/>
</dbReference>